<name>A0A099G7L2_9RHOB</name>
<evidence type="ECO:0000313" key="1">
    <source>
        <dbReference type="EMBL" id="SDX43397.1"/>
    </source>
</evidence>
<accession>A0A099G7L2</accession>
<organism evidence="1 2">
    <name type="scientific">Paracoccus sanguinis</name>
    <dbReference type="NCBI Taxonomy" id="1545044"/>
    <lineage>
        <taxon>Bacteria</taxon>
        <taxon>Pseudomonadati</taxon>
        <taxon>Pseudomonadota</taxon>
        <taxon>Alphaproteobacteria</taxon>
        <taxon>Rhodobacterales</taxon>
        <taxon>Paracoccaceae</taxon>
        <taxon>Paracoccus</taxon>
    </lineage>
</organism>
<dbReference type="EMBL" id="FNNA01000006">
    <property type="protein sequence ID" value="SDX43397.1"/>
    <property type="molecule type" value="Genomic_DNA"/>
</dbReference>
<gene>
    <name evidence="1" type="ORF">SAMN05444276_10697</name>
</gene>
<keyword evidence="2" id="KW-1185">Reference proteome</keyword>
<evidence type="ECO:0000313" key="2">
    <source>
        <dbReference type="Proteomes" id="UP000182944"/>
    </source>
</evidence>
<proteinExistence type="predicted"/>
<dbReference type="AlphaFoldDB" id="A0A099G7L2"/>
<sequence>MAKDENRMPLEVNHPAAFFGNPVAAGAHIFRGALVALDAAGNAVPALPASPVMRGVAREEADNTGGVAGAISVETARGCWLIRNNGTVNRTHIGKNVFVVDDETVGATGTLVAGRCLDVTPGGVAVEIV</sequence>
<dbReference type="STRING" id="1545044.SAMN05444276_10697"/>
<dbReference type="RefSeq" id="WP_036701235.1">
    <property type="nucleotide sequence ID" value="NZ_FNNA01000006.1"/>
</dbReference>
<evidence type="ECO:0008006" key="3">
    <source>
        <dbReference type="Google" id="ProtNLM"/>
    </source>
</evidence>
<accession>A0A099GES9</accession>
<reference evidence="2" key="1">
    <citation type="submission" date="2016-10" db="EMBL/GenBank/DDBJ databases">
        <authorList>
            <person name="Varghese N."/>
            <person name="Submissions S."/>
        </authorList>
    </citation>
    <scope>NUCLEOTIDE SEQUENCE [LARGE SCALE GENOMIC DNA]</scope>
    <source>
        <strain evidence="2">DSM 29303</strain>
    </source>
</reference>
<dbReference type="Proteomes" id="UP000182944">
    <property type="component" value="Unassembled WGS sequence"/>
</dbReference>
<protein>
    <recommendedName>
        <fullName evidence="3">DUF2190 family protein</fullName>
    </recommendedName>
</protein>